<comment type="subcellular location">
    <subcellularLocation>
        <location evidence="1">Secreted</location>
    </subcellularLocation>
</comment>
<keyword evidence="7" id="KW-1185">Reference proteome</keyword>
<gene>
    <name evidence="6" type="ORF">DFJ69_0072</name>
</gene>
<dbReference type="Gene3D" id="3.20.20.370">
    <property type="entry name" value="Glycoside hydrolase/deacetylase"/>
    <property type="match status" value="1"/>
</dbReference>
<evidence type="ECO:0000256" key="1">
    <source>
        <dbReference type="ARBA" id="ARBA00004613"/>
    </source>
</evidence>
<feature type="region of interest" description="Disordered" evidence="3">
    <location>
        <begin position="268"/>
        <end position="327"/>
    </location>
</feature>
<dbReference type="PROSITE" id="PS51257">
    <property type="entry name" value="PROKAR_LIPOPROTEIN"/>
    <property type="match status" value="1"/>
</dbReference>
<proteinExistence type="predicted"/>
<dbReference type="AlphaFoldDB" id="A0A3D9SQ72"/>
<dbReference type="InterPro" id="IPR002509">
    <property type="entry name" value="NODB_dom"/>
</dbReference>
<dbReference type="InterPro" id="IPR011330">
    <property type="entry name" value="Glyco_hydro/deAcase_b/a-brl"/>
</dbReference>
<evidence type="ECO:0000256" key="3">
    <source>
        <dbReference type="SAM" id="MobiDB-lite"/>
    </source>
</evidence>
<feature type="compositionally biased region" description="Low complexity" evidence="3">
    <location>
        <begin position="35"/>
        <end position="46"/>
    </location>
</feature>
<feature type="domain" description="NodB homology" evidence="5">
    <location>
        <begin position="117"/>
        <end position="239"/>
    </location>
</feature>
<feature type="compositionally biased region" description="Basic and acidic residues" evidence="3">
    <location>
        <begin position="311"/>
        <end position="321"/>
    </location>
</feature>
<dbReference type="PANTHER" id="PTHR34216">
    <property type="match status" value="1"/>
</dbReference>
<feature type="region of interest" description="Disordered" evidence="3">
    <location>
        <begin position="25"/>
        <end position="52"/>
    </location>
</feature>
<reference evidence="6 7" key="1">
    <citation type="submission" date="2018-08" db="EMBL/GenBank/DDBJ databases">
        <title>Sequencing the genomes of 1000 actinobacteria strains.</title>
        <authorList>
            <person name="Klenk H.-P."/>
        </authorList>
    </citation>
    <scope>NUCLEOTIDE SEQUENCE [LARGE SCALE GENOMIC DNA]</scope>
    <source>
        <strain evidence="6 7">DSM 43927</strain>
    </source>
</reference>
<feature type="signal peptide" evidence="4">
    <location>
        <begin position="1"/>
        <end position="23"/>
    </location>
</feature>
<dbReference type="PANTHER" id="PTHR34216:SF3">
    <property type="entry name" value="POLY-BETA-1,6-N-ACETYL-D-GLUCOSAMINE N-DEACETYLASE"/>
    <property type="match status" value="1"/>
</dbReference>
<dbReference type="EMBL" id="QTTT01000001">
    <property type="protein sequence ID" value="REE94724.1"/>
    <property type="molecule type" value="Genomic_DNA"/>
</dbReference>
<comment type="caution">
    <text evidence="6">The sequence shown here is derived from an EMBL/GenBank/DDBJ whole genome shotgun (WGS) entry which is preliminary data.</text>
</comment>
<dbReference type="GO" id="GO:0005576">
    <property type="term" value="C:extracellular region"/>
    <property type="evidence" value="ECO:0007669"/>
    <property type="project" value="UniProtKB-SubCell"/>
</dbReference>
<organism evidence="6 7">
    <name type="scientific">Thermomonospora umbrina</name>
    <dbReference type="NCBI Taxonomy" id="111806"/>
    <lineage>
        <taxon>Bacteria</taxon>
        <taxon>Bacillati</taxon>
        <taxon>Actinomycetota</taxon>
        <taxon>Actinomycetes</taxon>
        <taxon>Streptosporangiales</taxon>
        <taxon>Thermomonosporaceae</taxon>
        <taxon>Thermomonospora</taxon>
    </lineage>
</organism>
<dbReference type="Proteomes" id="UP000256661">
    <property type="component" value="Unassembled WGS sequence"/>
</dbReference>
<dbReference type="GO" id="GO:0005975">
    <property type="term" value="P:carbohydrate metabolic process"/>
    <property type="evidence" value="ECO:0007669"/>
    <property type="project" value="InterPro"/>
</dbReference>
<evidence type="ECO:0000256" key="2">
    <source>
        <dbReference type="ARBA" id="ARBA00022729"/>
    </source>
</evidence>
<feature type="chain" id="PRO_5039554950" evidence="4">
    <location>
        <begin position="24"/>
        <end position="345"/>
    </location>
</feature>
<name>A0A3D9SQ72_9ACTN</name>
<keyword evidence="2 4" id="KW-0732">Signal</keyword>
<dbReference type="InterPro" id="IPR051398">
    <property type="entry name" value="Polysacch_Deacetylase"/>
</dbReference>
<evidence type="ECO:0000313" key="6">
    <source>
        <dbReference type="EMBL" id="REE94724.1"/>
    </source>
</evidence>
<dbReference type="GO" id="GO:0016810">
    <property type="term" value="F:hydrolase activity, acting on carbon-nitrogen (but not peptide) bonds"/>
    <property type="evidence" value="ECO:0007669"/>
    <property type="project" value="InterPro"/>
</dbReference>
<accession>A0A3D9SQ72</accession>
<dbReference type="RefSeq" id="WP_245973880.1">
    <property type="nucleotide sequence ID" value="NZ_QTTT01000001.1"/>
</dbReference>
<dbReference type="SUPFAM" id="SSF88713">
    <property type="entry name" value="Glycoside hydrolase/deacetylase"/>
    <property type="match status" value="1"/>
</dbReference>
<sequence>MSMGKGGTRLAAVLAAASVAAGACGGSQGAHTAGDHAPAQGAAAPAKRPQVDPAKVRANELGRVPVLMYHQIVPKPATVYDRTPAELRAELDRLAREGYVPITAAEFAAGRIDVPAGRHPVVLTFDDSTISQFALGADGRPRPDTAVGILLDAGRRHPGFRPVATMFVNGSPFNDPGGRRTLSWLHRHGFEIGNHTSTHANLGSSSAAVVRKEIAGNQKAITEAVPGMTVRTLALPFGIKPRPPALARHGESGGVRYDHQGIFLVGSNPSPSPYDASFDPQNIPRIRSQGPKGQDAKFASAHWLDQLDTPEGDRYTSDGDPSKISYPRAATTQIAPAWRKMARPY</sequence>
<evidence type="ECO:0000256" key="4">
    <source>
        <dbReference type="SAM" id="SignalP"/>
    </source>
</evidence>
<protein>
    <submittedName>
        <fullName evidence="6">Polysaccharide deacetylase</fullName>
    </submittedName>
</protein>
<evidence type="ECO:0000259" key="5">
    <source>
        <dbReference type="Pfam" id="PF01522"/>
    </source>
</evidence>
<evidence type="ECO:0000313" key="7">
    <source>
        <dbReference type="Proteomes" id="UP000256661"/>
    </source>
</evidence>
<dbReference type="Pfam" id="PF01522">
    <property type="entry name" value="Polysacc_deac_1"/>
    <property type="match status" value="1"/>
</dbReference>